<keyword evidence="3" id="KW-0233">DNA recombination</keyword>
<evidence type="ECO:0000256" key="1">
    <source>
        <dbReference type="ARBA" id="ARBA00008857"/>
    </source>
</evidence>
<dbReference type="PANTHER" id="PTHR30629">
    <property type="entry name" value="PROPHAGE INTEGRASE"/>
    <property type="match status" value="1"/>
</dbReference>
<dbReference type="GO" id="GO:0006310">
    <property type="term" value="P:DNA recombination"/>
    <property type="evidence" value="ECO:0007669"/>
    <property type="project" value="UniProtKB-KW"/>
</dbReference>
<dbReference type="KEGG" id="dov:DSCO28_17530"/>
<name>A0A5K7ZM63_9BACT</name>
<dbReference type="Pfam" id="PF00589">
    <property type="entry name" value="Phage_integrase"/>
    <property type="match status" value="1"/>
</dbReference>
<dbReference type="InterPro" id="IPR050808">
    <property type="entry name" value="Phage_Integrase"/>
</dbReference>
<dbReference type="InterPro" id="IPR011010">
    <property type="entry name" value="DNA_brk_join_enz"/>
</dbReference>
<evidence type="ECO:0000259" key="4">
    <source>
        <dbReference type="PROSITE" id="PS51898"/>
    </source>
</evidence>
<dbReference type="Gene3D" id="1.10.443.10">
    <property type="entry name" value="Intergrase catalytic core"/>
    <property type="match status" value="1"/>
</dbReference>
<dbReference type="InterPro" id="IPR002104">
    <property type="entry name" value="Integrase_catalytic"/>
</dbReference>
<dbReference type="Pfam" id="PF13356">
    <property type="entry name" value="Arm-DNA-bind_3"/>
    <property type="match status" value="1"/>
</dbReference>
<gene>
    <name evidence="5" type="primary">intF</name>
    <name evidence="5" type="ORF">DSCO28_17530</name>
</gene>
<dbReference type="InterPro" id="IPR038488">
    <property type="entry name" value="Integrase_DNA-bd_sf"/>
</dbReference>
<evidence type="ECO:0000256" key="3">
    <source>
        <dbReference type="ARBA" id="ARBA00023172"/>
    </source>
</evidence>
<sequence length="440" mass="50155">MARVKLTAGRVRDFECPQDKNQAFLWDSDVPGLGVRATSGSKVFVFQNRLDGKTIRVKIGDCRTWVIDSADPAAPGARQEARRLQAMMDQGVDPRIEKQARIAKQVEKKQQSDRQEVAAKDAWEKYLADRRDHWSDRHLADHFSIAETGGTKRVKGKGRIKAGPLAKLLPMRLADIDQQVVESWLKTEAKKRPARARLAYALLRAFLNWCDNKPEYKGLCAPDACSTRIKRDTLPKQKPKADCLQREQLPAWFNAVREFHNPVISAYLQTLLLIGARREELARLQWEDIDFQWNSLTIRDKVEGERTIPLTPYVARLLSPLPRRNQWVFSSPTSASKRISEPRHGHNKCLVKAGIDGLTIHGLRRSFGTLSEWVECPVGVVAQIMGHKPSAIAEKHYRQRPLDLLRMWHVKIEKWILDQAGIEQPVNGETGLRIVEGSRR</sequence>
<dbReference type="InterPro" id="IPR013762">
    <property type="entry name" value="Integrase-like_cat_sf"/>
</dbReference>
<proteinExistence type="inferred from homology"/>
<dbReference type="SUPFAM" id="SSF56349">
    <property type="entry name" value="DNA breaking-rejoining enzymes"/>
    <property type="match status" value="1"/>
</dbReference>
<reference evidence="5 6" key="1">
    <citation type="submission" date="2019-11" db="EMBL/GenBank/DDBJ databases">
        <title>Comparative genomics of hydrocarbon-degrading Desulfosarcina strains.</title>
        <authorList>
            <person name="Watanabe M."/>
            <person name="Kojima H."/>
            <person name="Fukui M."/>
        </authorList>
    </citation>
    <scope>NUCLEOTIDE SEQUENCE [LARGE SCALE GENOMIC DNA]</scope>
    <source>
        <strain evidence="5 6">28bB2T</strain>
    </source>
</reference>
<organism evidence="5 6">
    <name type="scientific">Desulfosarcina ovata subsp. sediminis</name>
    <dbReference type="NCBI Taxonomy" id="885957"/>
    <lineage>
        <taxon>Bacteria</taxon>
        <taxon>Pseudomonadati</taxon>
        <taxon>Thermodesulfobacteriota</taxon>
        <taxon>Desulfobacteria</taxon>
        <taxon>Desulfobacterales</taxon>
        <taxon>Desulfosarcinaceae</taxon>
        <taxon>Desulfosarcina</taxon>
    </lineage>
</organism>
<comment type="similarity">
    <text evidence="1">Belongs to the 'phage' integrase family.</text>
</comment>
<evidence type="ECO:0000313" key="6">
    <source>
        <dbReference type="Proteomes" id="UP000425960"/>
    </source>
</evidence>
<evidence type="ECO:0000256" key="2">
    <source>
        <dbReference type="ARBA" id="ARBA00022908"/>
    </source>
</evidence>
<dbReference type="GO" id="GO:0015074">
    <property type="term" value="P:DNA integration"/>
    <property type="evidence" value="ECO:0007669"/>
    <property type="project" value="UniProtKB-KW"/>
</dbReference>
<dbReference type="InterPro" id="IPR025166">
    <property type="entry name" value="Integrase_DNA_bind_dom"/>
</dbReference>
<dbReference type="GO" id="GO:0003677">
    <property type="term" value="F:DNA binding"/>
    <property type="evidence" value="ECO:0007669"/>
    <property type="project" value="InterPro"/>
</dbReference>
<dbReference type="AlphaFoldDB" id="A0A5K7ZM63"/>
<accession>A0A5K7ZM63</accession>
<feature type="domain" description="Tyr recombinase" evidence="4">
    <location>
        <begin position="239"/>
        <end position="410"/>
    </location>
</feature>
<dbReference type="PROSITE" id="PS51898">
    <property type="entry name" value="TYR_RECOMBINASE"/>
    <property type="match status" value="1"/>
</dbReference>
<dbReference type="RefSeq" id="WP_155321955.1">
    <property type="nucleotide sequence ID" value="NZ_AP021876.1"/>
</dbReference>
<keyword evidence="2" id="KW-0229">DNA integration</keyword>
<protein>
    <submittedName>
        <fullName evidence="5">Prophage integrase IntF</fullName>
    </submittedName>
</protein>
<evidence type="ECO:0000313" key="5">
    <source>
        <dbReference type="EMBL" id="BBO81187.1"/>
    </source>
</evidence>
<dbReference type="Gene3D" id="3.30.160.390">
    <property type="entry name" value="Integrase, DNA-binding domain"/>
    <property type="match status" value="1"/>
</dbReference>
<dbReference type="EMBL" id="AP021876">
    <property type="protein sequence ID" value="BBO81187.1"/>
    <property type="molecule type" value="Genomic_DNA"/>
</dbReference>
<dbReference type="Proteomes" id="UP000425960">
    <property type="component" value="Chromosome"/>
</dbReference>
<dbReference type="PANTHER" id="PTHR30629:SF6">
    <property type="entry name" value="PROPHAGE INTEGRASE INTA-RELATED"/>
    <property type="match status" value="1"/>
</dbReference>